<dbReference type="EMBL" id="JAESHT010000013">
    <property type="protein sequence ID" value="MBL3674803.1"/>
    <property type="molecule type" value="Genomic_DNA"/>
</dbReference>
<feature type="compositionally biased region" description="Acidic residues" evidence="1">
    <location>
        <begin position="123"/>
        <end position="149"/>
    </location>
</feature>
<sequence>MRLLLSRQAATISGINLQNRKGHQMPKKDPMTAQRDLLRRVQCEGLEIAYDALVAVCKDPKAPAPAKATAGAALFRAGGAFDKDAQRGNAKPPEEMTAEEISARLAELRAQQAEFLAGAQDAELIEPEEDKDDDTGSPDDEDDPKDPFG</sequence>
<evidence type="ECO:0000313" key="2">
    <source>
        <dbReference type="EMBL" id="MBL3674803.1"/>
    </source>
</evidence>
<dbReference type="Proteomes" id="UP000644749">
    <property type="component" value="Unassembled WGS sequence"/>
</dbReference>
<organism evidence="2 3">
    <name type="scientific">Paracoccus aerius</name>
    <dbReference type="NCBI Taxonomy" id="1915382"/>
    <lineage>
        <taxon>Bacteria</taxon>
        <taxon>Pseudomonadati</taxon>
        <taxon>Pseudomonadota</taxon>
        <taxon>Alphaproteobacteria</taxon>
        <taxon>Rhodobacterales</taxon>
        <taxon>Paracoccaceae</taxon>
        <taxon>Paracoccus</taxon>
    </lineage>
</organism>
<evidence type="ECO:0000256" key="1">
    <source>
        <dbReference type="SAM" id="MobiDB-lite"/>
    </source>
</evidence>
<accession>A0ABS1S7W6</accession>
<gene>
    <name evidence="2" type="ORF">JL111_15070</name>
</gene>
<dbReference type="RefSeq" id="WP_202380192.1">
    <property type="nucleotide sequence ID" value="NZ_JAESHT010000013.1"/>
</dbReference>
<protein>
    <submittedName>
        <fullName evidence="2">Uncharacterized protein</fullName>
    </submittedName>
</protein>
<feature type="region of interest" description="Disordered" evidence="1">
    <location>
        <begin position="115"/>
        <end position="149"/>
    </location>
</feature>
<proteinExistence type="predicted"/>
<comment type="caution">
    <text evidence="2">The sequence shown here is derived from an EMBL/GenBank/DDBJ whole genome shotgun (WGS) entry which is preliminary data.</text>
</comment>
<reference evidence="2 3" key="1">
    <citation type="submission" date="2021-01" db="EMBL/GenBank/DDBJ databases">
        <title>011410 draft genome.</title>
        <authorList>
            <person name="Lang L."/>
        </authorList>
    </citation>
    <scope>NUCLEOTIDE SEQUENCE [LARGE SCALE GENOMIC DNA]</scope>
    <source>
        <strain evidence="2 3">KCTC 42845</strain>
    </source>
</reference>
<evidence type="ECO:0000313" key="3">
    <source>
        <dbReference type="Proteomes" id="UP000644749"/>
    </source>
</evidence>
<keyword evidence="3" id="KW-1185">Reference proteome</keyword>
<name>A0ABS1S7W6_9RHOB</name>